<feature type="chain" id="PRO_5047174105" evidence="6">
    <location>
        <begin position="20"/>
        <end position="1454"/>
    </location>
</feature>
<evidence type="ECO:0000256" key="3">
    <source>
        <dbReference type="ARBA" id="ARBA00022737"/>
    </source>
</evidence>
<dbReference type="SUPFAM" id="SSF49299">
    <property type="entry name" value="PKD domain"/>
    <property type="match status" value="5"/>
</dbReference>
<keyword evidence="5" id="KW-0472">Membrane</keyword>
<dbReference type="RefSeq" id="WP_229998588.1">
    <property type="nucleotide sequence ID" value="NZ_JAJJMN010000001.1"/>
</dbReference>
<evidence type="ECO:0000256" key="1">
    <source>
        <dbReference type="ARBA" id="ARBA00004141"/>
    </source>
</evidence>
<evidence type="ECO:0000256" key="5">
    <source>
        <dbReference type="ARBA" id="ARBA00023136"/>
    </source>
</evidence>
<keyword evidence="4" id="KW-1133">Transmembrane helix</keyword>
<evidence type="ECO:0000259" key="7">
    <source>
        <dbReference type="PROSITE" id="PS50093"/>
    </source>
</evidence>
<dbReference type="Pfam" id="PF13585">
    <property type="entry name" value="CHU_C"/>
    <property type="match status" value="1"/>
</dbReference>
<organism evidence="8 9">
    <name type="scientific">Flavobacterium lipolyticum</name>
    <dbReference type="NCBI Taxonomy" id="2893754"/>
    <lineage>
        <taxon>Bacteria</taxon>
        <taxon>Pseudomonadati</taxon>
        <taxon>Bacteroidota</taxon>
        <taxon>Flavobacteriia</taxon>
        <taxon>Flavobacteriales</taxon>
        <taxon>Flavobacteriaceae</taxon>
        <taxon>Flavobacterium</taxon>
    </lineage>
</organism>
<dbReference type="PANTHER" id="PTHR46730:SF4">
    <property type="entry name" value="POLYCYSTIC KIDNEY DISEASE PROTEIN 1-LIKE 1"/>
    <property type="match status" value="1"/>
</dbReference>
<dbReference type="PROSITE" id="PS50093">
    <property type="entry name" value="PKD"/>
    <property type="match status" value="5"/>
</dbReference>
<dbReference type="NCBIfam" id="TIGR04131">
    <property type="entry name" value="Bac_Flav_CTERM"/>
    <property type="match status" value="1"/>
</dbReference>
<feature type="domain" description="PKD" evidence="7">
    <location>
        <begin position="473"/>
        <end position="518"/>
    </location>
</feature>
<dbReference type="SMART" id="SM00089">
    <property type="entry name" value="PKD"/>
    <property type="match status" value="5"/>
</dbReference>
<keyword evidence="3" id="KW-0677">Repeat</keyword>
<sequence>MKKLYFLMLYFSLAITSFGYSFTNSIATNTALSERNCNSLSVPPGVDFSFTNDNSCSGTLITFISAVNGNGPFQYSWNFGDGKTSTSSNPSHTFEALGCGTQNFTIKLTVTDVNGEASTIAKTITVKQKPNLRFINLDNSGTSFEKCGDSQNPKYTINVGNISNSVSCIKSYDVDWGDGSLENNITFPKTHAYLKLGSYKMVITGVGANGCNNSVTYIVNNSTSPKGALITPGNTTNLCLPVDTMEFEIVSWGSNPSDTQYEINFGDGTIETYSQKDMESSIQYNSTNPSASLNFPVLHQFTKANCPLGNTINLNIITTCGRSTFTVGPVIILDVPKVDFAVNAILCSNTPIIFINKSSAGYGNNCGAAGVYTWDFGDGNISNEGSPEHIYSTPGTYTIKLTARTPCGAGNEVTKTVCVEPVLQPQFTYSNACVLKDVIITNNTDASQGCSIESYNWEVIRYSEEFCGGSAAWNFVNGTNASSKNPVFNFANPGTYYVKLTTRNACGIFQSVTEMIQVKKPPVITLNPIPDYCNSISINPVATVDQNCSPGSEISYLWSFPGATPSSSTSLNPGAVNYANSGNYTVTFSVTNSCGTTTKTVPFSVALTLKPIISSKTVKVCSKNTFQVTPVTNTTENVPIGTTYVWSEPIISPAGSVSGASAQSSPKDNISQTLVSNIDSPATVTYTVTPMSKACTGANFTITVTVDPLIEVIETVKKSTCFGANNGSIDLIVNAGIPFINVNPYAFLWTGPDGFTSTNEDISGLKPGDYVLNVTDNGNCPFTKIYNVAEPELFQFSAIKNDISCFGLNDGNIRLSVKGGTQPYTYEWKKNGNPYPETVEYIDNLKPGTYDVIITEVNNCNLLKGTYTIEEPPVLKVNLTKQMNIFCYGYSTGEIEINTVGGRPIETSSGVFDYNYSWTGPNGFTSNLQNLKNLAVGTYNLIVTDKSGCTDHLQVILTQNAEIVFNYTKSEISCFNSANASVSIDNIKGGVPFTTGDPYSVKWSNLGTGLTQNNLSAGSYTITITDSLGCSKESSLIIENAPVFSIKPDIKDISCFGAKDGYIHLNLLGGKAPITLVWDDNPSAGIERNNIGPGKYSVTITDSKSCVIKETFTISEPSLLKLNADVSNPLDCADANTGVINLIVTGGKAPFTYEWSNGAKTEDLNKIPPGTYQVTVTDVNGCKKSGEWKITRFEELTPTIEVKTDLNCETKYINQTYIGHVKGGVPPYRLSWSDGIVTGDNNEIMNTNKEGLITFSVTDSFGCTATIPYNVKKTVLGIANYTTGSYTKDVYDTYSVYDPILFTNLATGDFINTSWEFGDGNFSNEVNPKHIYTREGTHAVTQTVTYSFGCQYKYTSTLIITKGYSIMMPNSFTPNNDGYNDIFTPVFTGLEDISLIIFDNWGGVVYTETGKNISGWNGKIKDVDAQSGNYYFMLTGKTFYNHTVTEKGAFTLIK</sequence>
<dbReference type="Pfam" id="PF18911">
    <property type="entry name" value="PKD_4"/>
    <property type="match status" value="3"/>
</dbReference>
<evidence type="ECO:0000256" key="6">
    <source>
        <dbReference type="SAM" id="SignalP"/>
    </source>
</evidence>
<name>A0ABS8LVV8_9FLAO</name>
<dbReference type="InterPro" id="IPR022409">
    <property type="entry name" value="PKD/Chitinase_dom"/>
</dbReference>
<keyword evidence="2" id="KW-0812">Transmembrane</keyword>
<dbReference type="InterPro" id="IPR000601">
    <property type="entry name" value="PKD_dom"/>
</dbReference>
<gene>
    <name evidence="8" type="ORF">LNQ34_02695</name>
</gene>
<dbReference type="Gene3D" id="2.60.40.10">
    <property type="entry name" value="Immunoglobulins"/>
    <property type="match status" value="7"/>
</dbReference>
<keyword evidence="9" id="KW-1185">Reference proteome</keyword>
<evidence type="ECO:0000313" key="9">
    <source>
        <dbReference type="Proteomes" id="UP001430700"/>
    </source>
</evidence>
<protein>
    <submittedName>
        <fullName evidence="8">PKD domain-containing protein</fullName>
    </submittedName>
</protein>
<dbReference type="InterPro" id="IPR026341">
    <property type="entry name" value="T9SS_type_B"/>
</dbReference>
<reference evidence="8" key="1">
    <citation type="submission" date="2021-11" db="EMBL/GenBank/DDBJ databases">
        <title>Description of novel Flavobacterium species.</title>
        <authorList>
            <person name="Saticioglu I.B."/>
            <person name="Ay H."/>
            <person name="Altun S."/>
            <person name="Duman M."/>
        </authorList>
    </citation>
    <scope>NUCLEOTIDE SEQUENCE</scope>
    <source>
        <strain evidence="8">F-126</strain>
    </source>
</reference>
<dbReference type="InterPro" id="IPR025667">
    <property type="entry name" value="SprB_repeat"/>
</dbReference>
<dbReference type="Pfam" id="PF13573">
    <property type="entry name" value="SprB"/>
    <property type="match status" value="4"/>
</dbReference>
<feature type="signal peptide" evidence="6">
    <location>
        <begin position="1"/>
        <end position="19"/>
    </location>
</feature>
<feature type="domain" description="PKD" evidence="7">
    <location>
        <begin position="1300"/>
        <end position="1349"/>
    </location>
</feature>
<dbReference type="InterPro" id="IPR035986">
    <property type="entry name" value="PKD_dom_sf"/>
</dbReference>
<dbReference type="PANTHER" id="PTHR46730">
    <property type="entry name" value="POLYCYSTIN-1"/>
    <property type="match status" value="1"/>
</dbReference>
<proteinExistence type="predicted"/>
<comment type="caution">
    <text evidence="8">The sequence shown here is derived from an EMBL/GenBank/DDBJ whole genome shotgun (WGS) entry which is preliminary data.</text>
</comment>
<dbReference type="EMBL" id="JAJJMN010000001">
    <property type="protein sequence ID" value="MCC9016683.1"/>
    <property type="molecule type" value="Genomic_DNA"/>
</dbReference>
<dbReference type="CDD" id="cd00146">
    <property type="entry name" value="PKD"/>
    <property type="match status" value="4"/>
</dbReference>
<feature type="domain" description="PKD" evidence="7">
    <location>
        <begin position="551"/>
        <end position="612"/>
    </location>
</feature>
<evidence type="ECO:0000256" key="4">
    <source>
        <dbReference type="ARBA" id="ARBA00022989"/>
    </source>
</evidence>
<feature type="domain" description="PKD" evidence="7">
    <location>
        <begin position="44"/>
        <end position="98"/>
    </location>
</feature>
<comment type="subcellular location">
    <subcellularLocation>
        <location evidence="1">Membrane</location>
        <topology evidence="1">Multi-pass membrane protein</topology>
    </subcellularLocation>
</comment>
<dbReference type="InterPro" id="IPR045828">
    <property type="entry name" value="PKD_Bacteroidetes"/>
</dbReference>
<dbReference type="Gene3D" id="2.60.40.740">
    <property type="match status" value="2"/>
</dbReference>
<keyword evidence="6" id="KW-0732">Signal</keyword>
<feature type="domain" description="PKD" evidence="7">
    <location>
        <begin position="372"/>
        <end position="420"/>
    </location>
</feature>
<dbReference type="InterPro" id="IPR013783">
    <property type="entry name" value="Ig-like_fold"/>
</dbReference>
<evidence type="ECO:0000313" key="8">
    <source>
        <dbReference type="EMBL" id="MCC9016683.1"/>
    </source>
</evidence>
<accession>A0ABS8LVV8</accession>
<evidence type="ECO:0000256" key="2">
    <source>
        <dbReference type="ARBA" id="ARBA00022692"/>
    </source>
</evidence>
<dbReference type="Pfam" id="PF19406">
    <property type="entry name" value="PKD_5"/>
    <property type="match status" value="1"/>
</dbReference>
<dbReference type="Proteomes" id="UP001430700">
    <property type="component" value="Unassembled WGS sequence"/>
</dbReference>